<evidence type="ECO:0000259" key="4">
    <source>
        <dbReference type="PROSITE" id="PS51898"/>
    </source>
</evidence>
<dbReference type="RefSeq" id="WP_013678081.1">
    <property type="nucleotide sequence ID" value="NC_015312.1"/>
</dbReference>
<evidence type="ECO:0000256" key="2">
    <source>
        <dbReference type="ARBA" id="ARBA00023172"/>
    </source>
</evidence>
<gene>
    <name evidence="6" type="ordered locus">Psed_6086</name>
</gene>
<dbReference type="Gene3D" id="1.10.443.10">
    <property type="entry name" value="Intergrase catalytic core"/>
    <property type="match status" value="1"/>
</dbReference>
<dbReference type="GO" id="GO:0003677">
    <property type="term" value="F:DNA binding"/>
    <property type="evidence" value="ECO:0007669"/>
    <property type="project" value="UniProtKB-UniRule"/>
</dbReference>
<dbReference type="InterPro" id="IPR011010">
    <property type="entry name" value="DNA_brk_join_enz"/>
</dbReference>
<dbReference type="CDD" id="cd01189">
    <property type="entry name" value="INT_ICEBs1_C_like"/>
    <property type="match status" value="1"/>
</dbReference>
<sequence length="599" mass="65811">MPRASAAGQRRAKGSIETLPSGALRVVVYAGIDPVTKRRHYLREVVQPGPKLDARAEATRARLVAEVAERRNPRTNVTIDQLLERYLDQFDGSPNTLTLYRGYVRNHISPLLGSTRVGALDAEMLDSFYAELRRCRLHCTMRRGRVDHRTDGEHECDERCRPHVCKPLGPTTIRHMHFILSGAFKKAVRWRWVAVSPVPQGEPPAAPKENPSPPTPAEAARILTAAYRDPDWGTLLWVAMTTGARRGEVCAIRWSAVNLDEGRETIWLRHGIRKDGRGGWEEASLKTHQQRRIALDSETVAALVEHRERGEQRAAALGSVLQPEAFVFSDAPDGSTFTVPDTVSQRYERLARRLGLRTTLHKLRHYSATELILAGVDVRTVAGRLGHAGGGTTTLRTYTAWVSEADQRAAAGWTTRMPERDQLSQSRSWARISPQHRYERVAAALAAQVESGVLAAGSPAPLAAVLAEEHDVSVATARRAVALAKEWRVIVPDAVGRPRVAALASAAAPADPAPAQAPQGSVGEYWSVVVTGPGGVRLAPRMVKGRIDEPDTFRSHLVGIVRAEKPALVDEPEDLWIGDYELLVRRPGSDEAEAILRLG</sequence>
<organism evidence="6 7">
    <name type="scientific">Pseudonocardia dioxanivorans (strain ATCC 55486 / DSM 44775 / JCM 13855 / CB1190)</name>
    <dbReference type="NCBI Taxonomy" id="675635"/>
    <lineage>
        <taxon>Bacteria</taxon>
        <taxon>Bacillati</taxon>
        <taxon>Actinomycetota</taxon>
        <taxon>Actinomycetes</taxon>
        <taxon>Pseudonocardiales</taxon>
        <taxon>Pseudonocardiaceae</taxon>
        <taxon>Pseudonocardia</taxon>
    </lineage>
</organism>
<evidence type="ECO:0000313" key="7">
    <source>
        <dbReference type="Proteomes" id="UP000007809"/>
    </source>
</evidence>
<proteinExistence type="predicted"/>
<dbReference type="AlphaFoldDB" id="F4CLQ9"/>
<dbReference type="InterPro" id="IPR050090">
    <property type="entry name" value="Tyrosine_recombinase_XerCD"/>
</dbReference>
<dbReference type="KEGG" id="pdx:Psed_6086"/>
<evidence type="ECO:0000256" key="3">
    <source>
        <dbReference type="PROSITE-ProRule" id="PRU01248"/>
    </source>
</evidence>
<dbReference type="InterPro" id="IPR036390">
    <property type="entry name" value="WH_DNA-bd_sf"/>
</dbReference>
<dbReference type="PROSITE" id="PS51898">
    <property type="entry name" value="TYR_RECOMBINASE"/>
    <property type="match status" value="1"/>
</dbReference>
<dbReference type="Pfam" id="PF00589">
    <property type="entry name" value="Phage_integrase"/>
    <property type="match status" value="1"/>
</dbReference>
<dbReference type="InterPro" id="IPR010998">
    <property type="entry name" value="Integrase_recombinase_N"/>
</dbReference>
<dbReference type="InterPro" id="IPR036388">
    <property type="entry name" value="WH-like_DNA-bd_sf"/>
</dbReference>
<dbReference type="Gene3D" id="1.10.10.10">
    <property type="entry name" value="Winged helix-like DNA-binding domain superfamily/Winged helix DNA-binding domain"/>
    <property type="match status" value="1"/>
</dbReference>
<dbReference type="HOGENOM" id="CLU_027562_17_1_11"/>
<dbReference type="eggNOG" id="COG2188">
    <property type="taxonomic scope" value="Bacteria"/>
</dbReference>
<name>F4CLQ9_PSEUX</name>
<dbReference type="GO" id="GO:0006310">
    <property type="term" value="P:DNA recombination"/>
    <property type="evidence" value="ECO:0007669"/>
    <property type="project" value="UniProtKB-KW"/>
</dbReference>
<feature type="domain" description="Core-binding (CB)" evidence="5">
    <location>
        <begin position="77"/>
        <end position="188"/>
    </location>
</feature>
<evidence type="ECO:0000313" key="6">
    <source>
        <dbReference type="EMBL" id="AEA28191.1"/>
    </source>
</evidence>
<dbReference type="PROSITE" id="PS51900">
    <property type="entry name" value="CB"/>
    <property type="match status" value="1"/>
</dbReference>
<dbReference type="InterPro" id="IPR002104">
    <property type="entry name" value="Integrase_catalytic"/>
</dbReference>
<dbReference type="Gene3D" id="1.10.150.130">
    <property type="match status" value="1"/>
</dbReference>
<dbReference type="InterPro" id="IPR013762">
    <property type="entry name" value="Integrase-like_cat_sf"/>
</dbReference>
<evidence type="ECO:0000256" key="1">
    <source>
        <dbReference type="ARBA" id="ARBA00023125"/>
    </source>
</evidence>
<protein>
    <submittedName>
        <fullName evidence="6">Integrase family protein</fullName>
    </submittedName>
</protein>
<keyword evidence="1 3" id="KW-0238">DNA-binding</keyword>
<dbReference type="InterPro" id="IPR044068">
    <property type="entry name" value="CB"/>
</dbReference>
<dbReference type="STRING" id="675635.Psed_6086"/>
<keyword evidence="2" id="KW-0233">DNA recombination</keyword>
<dbReference type="EMBL" id="CP002593">
    <property type="protein sequence ID" value="AEA28191.1"/>
    <property type="molecule type" value="Genomic_DNA"/>
</dbReference>
<dbReference type="SUPFAM" id="SSF46785">
    <property type="entry name" value="Winged helix' DNA-binding domain"/>
    <property type="match status" value="1"/>
</dbReference>
<evidence type="ECO:0000259" key="5">
    <source>
        <dbReference type="PROSITE" id="PS51900"/>
    </source>
</evidence>
<dbReference type="PANTHER" id="PTHR30349">
    <property type="entry name" value="PHAGE INTEGRASE-RELATED"/>
    <property type="match status" value="1"/>
</dbReference>
<reference evidence="6 7" key="1">
    <citation type="journal article" date="2011" name="J. Bacteriol.">
        <title>Genome sequence of the 1,4-dioxane-degrading Pseudonocardia dioxanivorans strain CB1190.</title>
        <authorList>
            <person name="Sales C.M."/>
            <person name="Mahendra S."/>
            <person name="Grostern A."/>
            <person name="Parales R.E."/>
            <person name="Goodwin L.A."/>
            <person name="Woyke T."/>
            <person name="Nolan M."/>
            <person name="Lapidus A."/>
            <person name="Chertkov O."/>
            <person name="Ovchinnikova G."/>
            <person name="Sczyrba A."/>
            <person name="Alvarez-Cohen L."/>
        </authorList>
    </citation>
    <scope>NUCLEOTIDE SEQUENCE [LARGE SCALE GENOMIC DNA]</scope>
    <source>
        <strain evidence="7">ATCC 55486 / DSM 44775 / JCM 13855 / CB1190</strain>
    </source>
</reference>
<keyword evidence="7" id="KW-1185">Reference proteome</keyword>
<dbReference type="Proteomes" id="UP000007809">
    <property type="component" value="Chromosome"/>
</dbReference>
<dbReference type="PANTHER" id="PTHR30349:SF91">
    <property type="entry name" value="INTA PROTEIN"/>
    <property type="match status" value="1"/>
</dbReference>
<dbReference type="SUPFAM" id="SSF56349">
    <property type="entry name" value="DNA breaking-rejoining enzymes"/>
    <property type="match status" value="1"/>
</dbReference>
<feature type="domain" description="Tyr recombinase" evidence="4">
    <location>
        <begin position="209"/>
        <end position="412"/>
    </location>
</feature>
<dbReference type="GO" id="GO:0015074">
    <property type="term" value="P:DNA integration"/>
    <property type="evidence" value="ECO:0007669"/>
    <property type="project" value="InterPro"/>
</dbReference>
<dbReference type="eggNOG" id="COG0582">
    <property type="taxonomic scope" value="Bacteria"/>
</dbReference>
<accession>F4CLQ9</accession>